<evidence type="ECO:0000313" key="1">
    <source>
        <dbReference type="EMBL" id="ERM82036.1"/>
    </source>
</evidence>
<organism evidence="1 2">
    <name type="scientific">Rhodonellum psychrophilum GCM71 = DSM 17998</name>
    <dbReference type="NCBI Taxonomy" id="1123057"/>
    <lineage>
        <taxon>Bacteria</taxon>
        <taxon>Pseudomonadati</taxon>
        <taxon>Bacteroidota</taxon>
        <taxon>Cytophagia</taxon>
        <taxon>Cytophagales</taxon>
        <taxon>Cytophagaceae</taxon>
        <taxon>Rhodonellum</taxon>
    </lineage>
</organism>
<accession>U5BZE1</accession>
<sequence length="73" mass="8383">MLDRPALLDGSSLLYGSSLHLEIRLYIFYKGVLFKRPYFLIGQVSSETNIAEDKFIFDLNPITLGKFIDLVKK</sequence>
<reference evidence="1 2" key="1">
    <citation type="journal article" date="2013" name="Genome Announc.">
        <title>Draft Genome Sequence of the Psychrophilic and Alkaliphilic Rhodonellum psychrophilum Strain GCM71T.</title>
        <authorList>
            <person name="Hauptmann A.L."/>
            <person name="Glaring M.A."/>
            <person name="Hallin P.F."/>
            <person name="Prieme A."/>
            <person name="Stougaard P."/>
        </authorList>
    </citation>
    <scope>NUCLEOTIDE SEQUENCE [LARGE SCALE GENOMIC DNA]</scope>
    <source>
        <strain evidence="1 2">GCM71</strain>
    </source>
</reference>
<proteinExistence type="predicted"/>
<protein>
    <submittedName>
        <fullName evidence="1">Uncharacterized protein</fullName>
    </submittedName>
</protein>
<dbReference type="Proteomes" id="UP000016843">
    <property type="component" value="Unassembled WGS sequence"/>
</dbReference>
<keyword evidence="2" id="KW-1185">Reference proteome</keyword>
<gene>
    <name evidence="1" type="ORF">P872_08640</name>
</gene>
<evidence type="ECO:0000313" key="2">
    <source>
        <dbReference type="Proteomes" id="UP000016843"/>
    </source>
</evidence>
<dbReference type="AlphaFoldDB" id="U5BZE1"/>
<name>U5BZE1_9BACT</name>
<comment type="caution">
    <text evidence="1">The sequence shown here is derived from an EMBL/GenBank/DDBJ whole genome shotgun (WGS) entry which is preliminary data.</text>
</comment>
<dbReference type="EMBL" id="AWXR01000034">
    <property type="protein sequence ID" value="ERM82036.1"/>
    <property type="molecule type" value="Genomic_DNA"/>
</dbReference>